<dbReference type="EMBL" id="CAIJEN010000001">
    <property type="protein sequence ID" value="CAD0081778.1"/>
    <property type="molecule type" value="Genomic_DNA"/>
</dbReference>
<organism evidence="1 2">
    <name type="scientific">Aureobasidium vineae</name>
    <dbReference type="NCBI Taxonomy" id="2773715"/>
    <lineage>
        <taxon>Eukaryota</taxon>
        <taxon>Fungi</taxon>
        <taxon>Dikarya</taxon>
        <taxon>Ascomycota</taxon>
        <taxon>Pezizomycotina</taxon>
        <taxon>Dothideomycetes</taxon>
        <taxon>Dothideomycetidae</taxon>
        <taxon>Dothideales</taxon>
        <taxon>Saccotheciaceae</taxon>
        <taxon>Aureobasidium</taxon>
    </lineage>
</organism>
<comment type="caution">
    <text evidence="1">The sequence shown here is derived from an EMBL/GenBank/DDBJ whole genome shotgun (WGS) entry which is preliminary data.</text>
</comment>
<dbReference type="Proteomes" id="UP000716446">
    <property type="component" value="Unassembled WGS sequence"/>
</dbReference>
<gene>
    <name evidence="1" type="ORF">AWRI4619_LOCUS345</name>
</gene>
<reference evidence="1" key="1">
    <citation type="submission" date="2020-06" db="EMBL/GenBank/DDBJ databases">
        <authorList>
            <person name="Onetto C."/>
        </authorList>
    </citation>
    <scope>NUCLEOTIDE SEQUENCE</scope>
</reference>
<evidence type="ECO:0000313" key="2">
    <source>
        <dbReference type="Proteomes" id="UP000716446"/>
    </source>
</evidence>
<name>A0A9N8P4Y5_9PEZI</name>
<accession>A0A9N8P4Y5</accession>
<dbReference type="AlphaFoldDB" id="A0A9N8P4Y5"/>
<evidence type="ECO:0000313" key="1">
    <source>
        <dbReference type="EMBL" id="CAD0081778.1"/>
    </source>
</evidence>
<proteinExistence type="predicted"/>
<keyword evidence="2" id="KW-1185">Reference proteome</keyword>
<protein>
    <submittedName>
        <fullName evidence="1">Uncharacterized protein</fullName>
    </submittedName>
</protein>
<sequence>MASLPTDFLSTAVSGTKVTRINFANTPLPEYADLQAYVIDNVLSSYECATLLSAAEASGPWQ</sequence>